<organism evidence="1 2">
    <name type="scientific">Panagrolaimus superbus</name>
    <dbReference type="NCBI Taxonomy" id="310955"/>
    <lineage>
        <taxon>Eukaryota</taxon>
        <taxon>Metazoa</taxon>
        <taxon>Ecdysozoa</taxon>
        <taxon>Nematoda</taxon>
        <taxon>Chromadorea</taxon>
        <taxon>Rhabditida</taxon>
        <taxon>Tylenchina</taxon>
        <taxon>Panagrolaimomorpha</taxon>
        <taxon>Panagrolaimoidea</taxon>
        <taxon>Panagrolaimidae</taxon>
        <taxon>Panagrolaimus</taxon>
    </lineage>
</organism>
<dbReference type="Proteomes" id="UP000887577">
    <property type="component" value="Unplaced"/>
</dbReference>
<dbReference type="AlphaFoldDB" id="A0A914ZGZ0"/>
<protein>
    <submittedName>
        <fullName evidence="2">BRO1 domain-containing protein</fullName>
    </submittedName>
</protein>
<dbReference type="WBParaSite" id="PSU_v2.g9556.t1">
    <property type="protein sequence ID" value="PSU_v2.g9556.t1"/>
    <property type="gene ID" value="PSU_v2.g9556"/>
</dbReference>
<proteinExistence type="predicted"/>
<sequence length="629" mass="72407">MSDACFRDSSVSKKLLEPYRSCLDNFDEGLAAGYVAALAGNLDRLLENSLSEYVPFSKNISETLEHFDDLLKTISSIPMSEFDSGLLHYSIAKFYQCVGDIFSARFASGDFNKDNREMLCIYAAACYIISLQYLEEAKFGSRKTRGSIFLSICEMKISLTYSLNYYNIEIELSELLKDIKLGKKLAHALWTNKESIEKTEKTFLALNKVDYFDYTVIPKFDFQKDFVNNLACIWELHSVDGFLDHLLFIIGYGRVTDYLFLGKVLSNIKLEKGNDNDLTSLIDLFDVFLTLVTFAIDYCQISNYKFGYDYSFRHCLGLPQPDINFISPKIIDHSIIVSVARHGRPPLYITLFWKAIQILGRDSSVQSRKALIEKNFRSEAAFREILSNAVNEVNVKNSIHNFYVISERFHLMLIWYIYNGFGDFEMNYVHHRLASHVEYLEKAISNETLTFNENEVDNAELKGGILSQLFPKKNLFWLVYPSSNNCEYLSPISVQEVIAHYYAYTYGRESPEGKKYWNFLSSDYKTVVLPPVESPEEPEADLPEMSDIPESAKVVHSPYKNEESVKNIPQPSITTPSVPSETFFNIEEKSDINNKKFKKAMIELSQDMEKEREKFQTTTEYSIPWSKIS</sequence>
<reference evidence="2" key="1">
    <citation type="submission" date="2022-11" db="UniProtKB">
        <authorList>
            <consortium name="WormBaseParasite"/>
        </authorList>
    </citation>
    <scope>IDENTIFICATION</scope>
</reference>
<evidence type="ECO:0000313" key="2">
    <source>
        <dbReference type="WBParaSite" id="PSU_v2.g9556.t1"/>
    </source>
</evidence>
<evidence type="ECO:0000313" key="1">
    <source>
        <dbReference type="Proteomes" id="UP000887577"/>
    </source>
</evidence>
<keyword evidence="1" id="KW-1185">Reference proteome</keyword>
<accession>A0A914ZGZ0</accession>
<name>A0A914ZGZ0_9BILA</name>